<dbReference type="AlphaFoldDB" id="A0A7W9CJX5"/>
<dbReference type="Proteomes" id="UP000545037">
    <property type="component" value="Unassembled WGS sequence"/>
</dbReference>
<dbReference type="EMBL" id="JACHOR010000004">
    <property type="protein sequence ID" value="MBB5747053.1"/>
    <property type="molecule type" value="Genomic_DNA"/>
</dbReference>
<organism evidence="1 2">
    <name type="scientific">Brevundimonas variabilis</name>
    <dbReference type="NCBI Taxonomy" id="74312"/>
    <lineage>
        <taxon>Bacteria</taxon>
        <taxon>Pseudomonadati</taxon>
        <taxon>Pseudomonadota</taxon>
        <taxon>Alphaproteobacteria</taxon>
        <taxon>Caulobacterales</taxon>
        <taxon>Caulobacteraceae</taxon>
        <taxon>Brevundimonas</taxon>
    </lineage>
</organism>
<dbReference type="RefSeq" id="WP_183214003.1">
    <property type="nucleotide sequence ID" value="NZ_JACHOR010000004.1"/>
</dbReference>
<evidence type="ECO:0000313" key="1">
    <source>
        <dbReference type="EMBL" id="MBB5747053.1"/>
    </source>
</evidence>
<sequence>MTSQHSDFNPPTEMALTDIFLDPNNPRISPEPAPGYEDTALLLDPARQPDLVKRVYEVYNAGALESMIIEQGWTPVDPIIVWCPPGSKKAVVVEGNTRISVLGNVRLRLPKELAKLERMTKGGFAPNELRRQRDLVDAIQALVAQTNNVRVYPVHADTAAELKEKLPRLLGVRHISPAKNWTPYATNLYILTLYRAAFGKKHGPDETLALEDDVLNTVAHQLPMKPEEIRRAIQAASAFSHFKMMYGERVEEAGNRFKDGDQYFFDLILAHKHAREEFGFESRDLNLKDDAEEALFQWAFSQPRNGAGGDEEDDKSANVFQKAEDIRAWQKIARYDAQTGFTNFARRLQISAPSEAIPIWRLAIAQGAHKEQNTPVKTLSDLAKALKELKADTLQAQATMLLPILRDISNQVNSFREMAETAAQEQEPIV</sequence>
<accession>A0A7W9CJX5</accession>
<proteinExistence type="predicted"/>
<comment type="caution">
    <text evidence="1">The sequence shown here is derived from an EMBL/GenBank/DDBJ whole genome shotgun (WGS) entry which is preliminary data.</text>
</comment>
<evidence type="ECO:0000313" key="2">
    <source>
        <dbReference type="Proteomes" id="UP000545037"/>
    </source>
</evidence>
<evidence type="ECO:0008006" key="3">
    <source>
        <dbReference type="Google" id="ProtNLM"/>
    </source>
</evidence>
<name>A0A7W9CJX5_9CAUL</name>
<protein>
    <recommendedName>
        <fullName evidence="3">ParB/Sulfiredoxin domain-containing protein</fullName>
    </recommendedName>
</protein>
<keyword evidence="2" id="KW-1185">Reference proteome</keyword>
<gene>
    <name evidence="1" type="ORF">GGR13_002660</name>
</gene>
<reference evidence="1 2" key="1">
    <citation type="submission" date="2020-08" db="EMBL/GenBank/DDBJ databases">
        <title>Genomic Encyclopedia of Type Strains, Phase IV (KMG-IV): sequencing the most valuable type-strain genomes for metagenomic binning, comparative biology and taxonomic classification.</title>
        <authorList>
            <person name="Goeker M."/>
        </authorList>
    </citation>
    <scope>NUCLEOTIDE SEQUENCE [LARGE SCALE GENOMIC DNA]</scope>
    <source>
        <strain evidence="1 2">DSM 4737</strain>
    </source>
</reference>